<evidence type="ECO:0000313" key="14">
    <source>
        <dbReference type="Proteomes" id="UP000261360"/>
    </source>
</evidence>
<feature type="compositionally biased region" description="Basic and acidic residues" evidence="12">
    <location>
        <begin position="1013"/>
        <end position="1033"/>
    </location>
</feature>
<evidence type="ECO:0000256" key="7">
    <source>
        <dbReference type="ARBA" id="ARBA00040154"/>
    </source>
</evidence>
<dbReference type="InterPro" id="IPR011041">
    <property type="entry name" value="Quinoprot_gluc/sorb_DH_b-prop"/>
</dbReference>
<evidence type="ECO:0000256" key="2">
    <source>
        <dbReference type="ARBA" id="ARBA00022490"/>
    </source>
</evidence>
<keyword evidence="5" id="KW-0677">Repeat</keyword>
<dbReference type="SUPFAM" id="SSF50998">
    <property type="entry name" value="Quinoprotein alcohol dehydrogenase-like"/>
    <property type="match status" value="1"/>
</dbReference>
<evidence type="ECO:0000256" key="3">
    <source>
        <dbReference type="ARBA" id="ARBA00022574"/>
    </source>
</evidence>
<evidence type="ECO:0000256" key="11">
    <source>
        <dbReference type="PROSITE-ProRule" id="PRU00221"/>
    </source>
</evidence>
<evidence type="ECO:0000256" key="12">
    <source>
        <dbReference type="SAM" id="MobiDB-lite"/>
    </source>
</evidence>
<feature type="repeat" description="WD" evidence="11">
    <location>
        <begin position="859"/>
        <end position="883"/>
    </location>
</feature>
<evidence type="ECO:0000256" key="10">
    <source>
        <dbReference type="ARBA" id="ARBA00047056"/>
    </source>
</evidence>
<dbReference type="PROSITE" id="PS50294">
    <property type="entry name" value="WD_REPEATS_REGION"/>
    <property type="match status" value="1"/>
</dbReference>
<dbReference type="GO" id="GO:0030488">
    <property type="term" value="P:tRNA methylation"/>
    <property type="evidence" value="ECO:0007669"/>
    <property type="project" value="TreeGrafter"/>
</dbReference>
<feature type="compositionally biased region" description="Basic and acidic residues" evidence="12">
    <location>
        <begin position="497"/>
        <end position="509"/>
    </location>
</feature>
<evidence type="ECO:0000256" key="5">
    <source>
        <dbReference type="ARBA" id="ARBA00022737"/>
    </source>
</evidence>
<feature type="region of interest" description="Disordered" evidence="12">
    <location>
        <begin position="496"/>
        <end position="527"/>
    </location>
</feature>
<comment type="subunit">
    <text evidence="10">Interacts with FTSJ1; the interaction is direct, and required for 2'-O-methylation of position 34 in substrate tRNAs. Interacts with IRS4. Interacts with STK11/LKB1.</text>
</comment>
<dbReference type="InterPro" id="IPR015943">
    <property type="entry name" value="WD40/YVTN_repeat-like_dom_sf"/>
</dbReference>
<comment type="function">
    <text evidence="9">Together with methyltransferase FTSJ1, methylates the 2'-O-ribose of nucleotides at position 34 of the tRNA anticodon loop of substrate tRNAs. Required for the correct positioning of the substrate tRNA for methylation. Required to suppress amino acid starvation-induced autophagy. Enhances the STK11/LKB1-induced cell growth suppression activity.</text>
</comment>
<dbReference type="SUPFAM" id="SSF50978">
    <property type="entry name" value="WD40 repeat-like"/>
    <property type="match status" value="1"/>
</dbReference>
<feature type="compositionally biased region" description="Low complexity" evidence="12">
    <location>
        <begin position="1045"/>
        <end position="1057"/>
    </location>
</feature>
<evidence type="ECO:0000256" key="6">
    <source>
        <dbReference type="ARBA" id="ARBA00038255"/>
    </source>
</evidence>
<feature type="region of interest" description="Disordered" evidence="12">
    <location>
        <begin position="1013"/>
        <end position="1069"/>
    </location>
</feature>
<dbReference type="GO" id="GO:0005737">
    <property type="term" value="C:cytoplasm"/>
    <property type="evidence" value="ECO:0007669"/>
    <property type="project" value="UniProtKB-SubCell"/>
</dbReference>
<dbReference type="Ensembl" id="ENSSLDT00000027780.1">
    <property type="protein sequence ID" value="ENSSLDP00000026946.1"/>
    <property type="gene ID" value="ENSSLDG00000020930.1"/>
</dbReference>
<dbReference type="SUPFAM" id="SSF50952">
    <property type="entry name" value="Soluble quinoprotein glucose dehydrogenase"/>
    <property type="match status" value="1"/>
</dbReference>
<keyword evidence="2" id="KW-0963">Cytoplasm</keyword>
<dbReference type="InterPro" id="IPR051973">
    <property type="entry name" value="tRNA_Anticodon_Mtase-Reg"/>
</dbReference>
<dbReference type="PANTHER" id="PTHR14344">
    <property type="entry name" value="WD REPEAT PROTEIN"/>
    <property type="match status" value="1"/>
</dbReference>
<comment type="similarity">
    <text evidence="6">Belongs to the WD repeat WDR6 family.</text>
</comment>
<accession>A0A3B4YFM4</accession>
<name>A0A3B4YFM4_SERLL</name>
<feature type="repeat" description="WD" evidence="11">
    <location>
        <begin position="198"/>
        <end position="228"/>
    </location>
</feature>
<comment type="subcellular location">
    <subcellularLocation>
        <location evidence="1">Cytoplasm</location>
    </subcellularLocation>
</comment>
<dbReference type="Proteomes" id="UP000261360">
    <property type="component" value="Unplaced"/>
</dbReference>
<evidence type="ECO:0000256" key="8">
    <source>
        <dbReference type="ARBA" id="ARBA00041816"/>
    </source>
</evidence>
<dbReference type="PANTHER" id="PTHR14344:SF3">
    <property type="entry name" value="WD REPEAT-CONTAINING PROTEIN 6"/>
    <property type="match status" value="1"/>
</dbReference>
<dbReference type="PROSITE" id="PS50082">
    <property type="entry name" value="WD_REPEATS_2"/>
    <property type="match status" value="3"/>
</dbReference>
<sequence length="1069" mass="116267">RLQPHPEAGASLRRSSTTEPSSYDLAVFGGKAVRLVRLHVDLQDEDHLHLEVQGPLVELGDWALDVRWLSGDKQPLLCVAVAHNSALLLDVSTGAALVQRSCREGCLLYSALLLVHESWADAVVVGGTVFNQLVLWKPGGGRRLLGHSGVIFSISYLQEKGWLASASDDRSVRVWGVGALGGPGGRCGDQNPACLRVLYGHQARVFSVRLSPGKVFSAGEDGACLVWDWAGGGKVVRTLKGHRAGGVRALAVGEATGDEERWVATGGADGGVRLWRVKESEGRKEETEEAVTEKITDLNFPGLSAPKVICGAAAEDGDSSWSQRRFVVCTDQGEVYQYSAGQWEMVWRGTSEFQSYCVMETVSIRATDSAVRVSLCAVGNLSGSVQVFPVSRPQSGILLSAGSGKIHSLIWQEGGGGVCLLASGAEGLVYRWCVEVTSHDSLTLSVNPLPPFLLPPSAKRWLLAALCLHSRPQEALWVCGDRRGSLLLFKEVGKKKKGDDGLLTGRERSEEEENGSDGDGRRKMAEQRESEDVLRPLSFLFGVHGKQGVTSLSEHRGLLYSSGRDGCVRVFRVGPEQPEEKRERLQVLRVQRACRGMEWLERAREARFVIAGFHSVHFVVWDPVRQERLLAVPCGGGHRSWILWPSSRGVWAGRTGGWGLREGIHGRGVGCVCRLGRIEGAGSERREEWGGGGQWEVVVTGGEDTSLTIVAVHPASGCVRVLSVITDHISSVRTVASVTEGHSVNQSQSLSALLVSAGGRAQLQCYRLLIGWDQQRLAPSCQVIQVAAHRLDEQWERKRNRHKTVKMDPETRQVAVLSSHLHHLSLQSVQRRVRRHIDLLWETFHHQRCVCCLLSVRYQLLFSAATDGKIAVWDLSDTSSSTDTSPPIPCLDIAAHQSGINSLAVWAEKLGQQGGGCLVTVASGGDDGQLTVSTIQPPDRLQLRLHGHAHIPLAHAAPLTALRLLTPGLLVSTSSDQRVCLWRVCSTAVRHRETLCSHVADAAGLAVWEGQMTDREEGDEKSNTGSEHEKEIVIRSQTGSEPEGQSPEQETGSQTETETAHEGADCRYP</sequence>
<dbReference type="SMART" id="SM00320">
    <property type="entry name" value="WD40"/>
    <property type="match status" value="8"/>
</dbReference>
<evidence type="ECO:0000256" key="1">
    <source>
        <dbReference type="ARBA" id="ARBA00004496"/>
    </source>
</evidence>
<protein>
    <recommendedName>
        <fullName evidence="7">tRNA (34-2'-O)-methyltransferase regulator WDR6</fullName>
    </recommendedName>
    <alternativeName>
        <fullName evidence="8">WD repeat-containing protein 6</fullName>
    </alternativeName>
</protein>
<evidence type="ECO:0000256" key="4">
    <source>
        <dbReference type="ARBA" id="ARBA00022694"/>
    </source>
</evidence>
<feature type="compositionally biased region" description="Basic and acidic residues" evidence="12">
    <location>
        <begin position="1058"/>
        <end position="1069"/>
    </location>
</feature>
<dbReference type="Pfam" id="PF00400">
    <property type="entry name" value="WD40"/>
    <property type="match status" value="5"/>
</dbReference>
<reference evidence="13" key="2">
    <citation type="submission" date="2025-09" db="UniProtKB">
        <authorList>
            <consortium name="Ensembl"/>
        </authorList>
    </citation>
    <scope>IDENTIFICATION</scope>
</reference>
<feature type="compositionally biased region" description="Basic and acidic residues" evidence="12">
    <location>
        <begin position="518"/>
        <end position="527"/>
    </location>
</feature>
<dbReference type="GeneTree" id="ENSGT00420000029923"/>
<feature type="repeat" description="WD" evidence="11">
    <location>
        <begin position="144"/>
        <end position="175"/>
    </location>
</feature>
<evidence type="ECO:0000256" key="9">
    <source>
        <dbReference type="ARBA" id="ARBA00045751"/>
    </source>
</evidence>
<dbReference type="AlphaFoldDB" id="A0A3B4YFM4"/>
<dbReference type="InterPro" id="IPR036322">
    <property type="entry name" value="WD40_repeat_dom_sf"/>
</dbReference>
<dbReference type="InterPro" id="IPR011047">
    <property type="entry name" value="Quinoprotein_ADH-like_sf"/>
</dbReference>
<reference evidence="13" key="1">
    <citation type="submission" date="2025-08" db="UniProtKB">
        <authorList>
            <consortium name="Ensembl"/>
        </authorList>
    </citation>
    <scope>IDENTIFICATION</scope>
</reference>
<keyword evidence="14" id="KW-1185">Reference proteome</keyword>
<dbReference type="Gene3D" id="2.130.10.10">
    <property type="entry name" value="YVTN repeat-like/Quinoprotein amine dehydrogenase"/>
    <property type="match status" value="3"/>
</dbReference>
<dbReference type="InterPro" id="IPR001680">
    <property type="entry name" value="WD40_rpt"/>
</dbReference>
<keyword evidence="4" id="KW-0819">tRNA processing</keyword>
<keyword evidence="3 11" id="KW-0853">WD repeat</keyword>
<organism evidence="13 14">
    <name type="scientific">Seriola lalandi dorsalis</name>
    <dbReference type="NCBI Taxonomy" id="1841481"/>
    <lineage>
        <taxon>Eukaryota</taxon>
        <taxon>Metazoa</taxon>
        <taxon>Chordata</taxon>
        <taxon>Craniata</taxon>
        <taxon>Vertebrata</taxon>
        <taxon>Euteleostomi</taxon>
        <taxon>Actinopterygii</taxon>
        <taxon>Neopterygii</taxon>
        <taxon>Teleostei</taxon>
        <taxon>Neoteleostei</taxon>
        <taxon>Acanthomorphata</taxon>
        <taxon>Carangaria</taxon>
        <taxon>Carangiformes</taxon>
        <taxon>Carangidae</taxon>
        <taxon>Seriola</taxon>
    </lineage>
</organism>
<evidence type="ECO:0000313" key="13">
    <source>
        <dbReference type="Ensembl" id="ENSSLDP00000026946.1"/>
    </source>
</evidence>
<proteinExistence type="inferred from homology"/>